<name>A0ABY9D7A6_VITVI</name>
<evidence type="ECO:0000313" key="3">
    <source>
        <dbReference type="EMBL" id="WKA02864.1"/>
    </source>
</evidence>
<dbReference type="Pfam" id="PF14432">
    <property type="entry name" value="DYW_deaminase"/>
    <property type="match status" value="1"/>
</dbReference>
<reference evidence="3 4" key="1">
    <citation type="journal article" date="2023" name="Hortic Res">
        <title>The complete reference genome for grapevine (Vitis vinifera L.) genetics and breeding.</title>
        <authorList>
            <person name="Shi X."/>
            <person name="Cao S."/>
            <person name="Wang X."/>
            <person name="Huang S."/>
            <person name="Wang Y."/>
            <person name="Liu Z."/>
            <person name="Liu W."/>
            <person name="Leng X."/>
            <person name="Peng Y."/>
            <person name="Wang N."/>
            <person name="Wang Y."/>
            <person name="Ma Z."/>
            <person name="Xu X."/>
            <person name="Zhang F."/>
            <person name="Xue H."/>
            <person name="Zhong H."/>
            <person name="Wang Y."/>
            <person name="Zhang K."/>
            <person name="Velt A."/>
            <person name="Avia K."/>
            <person name="Holtgrawe D."/>
            <person name="Grimplet J."/>
            <person name="Matus J.T."/>
            <person name="Ware D."/>
            <person name="Wu X."/>
            <person name="Wang H."/>
            <person name="Liu C."/>
            <person name="Fang Y."/>
            <person name="Rustenholz C."/>
            <person name="Cheng Z."/>
            <person name="Xiao H."/>
            <person name="Zhou Y."/>
        </authorList>
    </citation>
    <scope>NUCLEOTIDE SEQUENCE [LARGE SCALE GENOMIC DNA]</scope>
    <source>
        <strain evidence="4">cv. Pinot noir / PN40024</strain>
        <tissue evidence="3">Leaf</tissue>
    </source>
</reference>
<dbReference type="InterPro" id="IPR032867">
    <property type="entry name" value="DYW_dom"/>
</dbReference>
<comment type="similarity">
    <text evidence="1">Belongs to the PPR family. PCMP-H subfamily.</text>
</comment>
<dbReference type="EMBL" id="CP126661">
    <property type="protein sequence ID" value="WKA02864.1"/>
    <property type="molecule type" value="Genomic_DNA"/>
</dbReference>
<organism evidence="3 4">
    <name type="scientific">Vitis vinifera</name>
    <name type="common">Grape</name>
    <dbReference type="NCBI Taxonomy" id="29760"/>
    <lineage>
        <taxon>Eukaryota</taxon>
        <taxon>Viridiplantae</taxon>
        <taxon>Streptophyta</taxon>
        <taxon>Embryophyta</taxon>
        <taxon>Tracheophyta</taxon>
        <taxon>Spermatophyta</taxon>
        <taxon>Magnoliopsida</taxon>
        <taxon>eudicotyledons</taxon>
        <taxon>Gunneridae</taxon>
        <taxon>Pentapetalae</taxon>
        <taxon>rosids</taxon>
        <taxon>Vitales</taxon>
        <taxon>Vitaceae</taxon>
        <taxon>Viteae</taxon>
        <taxon>Vitis</taxon>
    </lineage>
</organism>
<dbReference type="Proteomes" id="UP001227230">
    <property type="component" value="Chromosome 14"/>
</dbReference>
<feature type="domain" description="DYW" evidence="2">
    <location>
        <begin position="58"/>
        <end position="96"/>
    </location>
</feature>
<keyword evidence="4" id="KW-1185">Reference proteome</keyword>
<evidence type="ECO:0000313" key="4">
    <source>
        <dbReference type="Proteomes" id="UP001227230"/>
    </source>
</evidence>
<sequence>MCISAIEISTVYKIFQENLDGDTVGNPFASKPAFACGIEQCVCFLPNFSNEGNVDVWLATMFALINTASGMPIRITKNLHVCVDCHSWVKIVSKNTGTAPSDALQCSALDGPVLDLITISLALLDLVPPCD</sequence>
<gene>
    <name evidence="3" type="ORF">VitviT2T_021016</name>
</gene>
<evidence type="ECO:0000256" key="1">
    <source>
        <dbReference type="ARBA" id="ARBA00006643"/>
    </source>
</evidence>
<protein>
    <recommendedName>
        <fullName evidence="2">DYW domain-containing protein</fullName>
    </recommendedName>
</protein>
<proteinExistence type="inferred from homology"/>
<accession>A0ABY9D7A6</accession>
<evidence type="ECO:0000259" key="2">
    <source>
        <dbReference type="Pfam" id="PF14432"/>
    </source>
</evidence>